<dbReference type="Pfam" id="PF02613">
    <property type="entry name" value="Nitrate_red_del"/>
    <property type="match status" value="1"/>
</dbReference>
<dbReference type="InterPro" id="IPR050289">
    <property type="entry name" value="TorD/DmsD_chaperones"/>
</dbReference>
<name>A0A9D1D2M7_9ACTN</name>
<gene>
    <name evidence="2" type="ORF">IAA69_01465</name>
</gene>
<proteinExistence type="predicted"/>
<accession>A0A9D1D2M7</accession>
<dbReference type="PANTHER" id="PTHR34227:SF11">
    <property type="entry name" value="CHAPERONE PROTEIN TORD"/>
    <property type="match status" value="1"/>
</dbReference>
<dbReference type="AlphaFoldDB" id="A0A9D1D2M7"/>
<evidence type="ECO:0000313" key="3">
    <source>
        <dbReference type="Proteomes" id="UP000824261"/>
    </source>
</evidence>
<reference evidence="2" key="2">
    <citation type="journal article" date="2021" name="PeerJ">
        <title>Extensive microbial diversity within the chicken gut microbiome revealed by metagenomics and culture.</title>
        <authorList>
            <person name="Gilroy R."/>
            <person name="Ravi A."/>
            <person name="Getino M."/>
            <person name="Pursley I."/>
            <person name="Horton D.L."/>
            <person name="Alikhan N.F."/>
            <person name="Baker D."/>
            <person name="Gharbi K."/>
            <person name="Hall N."/>
            <person name="Watson M."/>
            <person name="Adriaenssens E.M."/>
            <person name="Foster-Nyarko E."/>
            <person name="Jarju S."/>
            <person name="Secka A."/>
            <person name="Antonio M."/>
            <person name="Oren A."/>
            <person name="Chaudhuri R.R."/>
            <person name="La Ragione R."/>
            <person name="Hildebrand F."/>
            <person name="Pallen M.J."/>
        </authorList>
    </citation>
    <scope>NUCLEOTIDE SEQUENCE</scope>
    <source>
        <strain evidence="2">ChiGjej1B1-2707</strain>
    </source>
</reference>
<dbReference type="PANTHER" id="PTHR34227">
    <property type="entry name" value="CHAPERONE PROTEIN YCDY"/>
    <property type="match status" value="1"/>
</dbReference>
<dbReference type="InterPro" id="IPR036411">
    <property type="entry name" value="TorD-like_sf"/>
</dbReference>
<dbReference type="Proteomes" id="UP000824261">
    <property type="component" value="Unassembled WGS sequence"/>
</dbReference>
<comment type="caution">
    <text evidence="2">The sequence shown here is derived from an EMBL/GenBank/DDBJ whole genome shotgun (WGS) entry which is preliminary data.</text>
</comment>
<reference evidence="2" key="1">
    <citation type="submission" date="2020-10" db="EMBL/GenBank/DDBJ databases">
        <authorList>
            <person name="Gilroy R."/>
        </authorList>
    </citation>
    <scope>NUCLEOTIDE SEQUENCE</scope>
    <source>
        <strain evidence="2">ChiGjej1B1-2707</strain>
    </source>
</reference>
<organism evidence="2 3">
    <name type="scientific">Candidatus Aveggerthella stercoripullorum</name>
    <dbReference type="NCBI Taxonomy" id="2840688"/>
    <lineage>
        <taxon>Bacteria</taxon>
        <taxon>Bacillati</taxon>
        <taxon>Actinomycetota</taxon>
        <taxon>Coriobacteriia</taxon>
        <taxon>Eggerthellales</taxon>
        <taxon>Eggerthellaceae</taxon>
        <taxon>Eggerthellaceae incertae sedis</taxon>
        <taxon>Candidatus Aveggerthella</taxon>
    </lineage>
</organism>
<sequence>MSETLDVKSDACAPEFTDYFAQSAAFYRFLGSVFVRELTEEQIEALTGISLECEDDGSDLARGLKGVRTYLNRRGGNARQDLAVDYARVFLAAGVYEGDTAVPYESVYTSPEKILMQDSRDEVVRIYCENGLAVDPDLNVPEDHLGFELEFMAHLCERIAEEASDDRAVAKLLKTQKQFVREHLLNWVPELRDRVREIAELRFYPAIMDLTVGYLKENVAVIEEIEERL</sequence>
<dbReference type="SUPFAM" id="SSF89155">
    <property type="entry name" value="TorD-like"/>
    <property type="match status" value="1"/>
</dbReference>
<evidence type="ECO:0000313" key="2">
    <source>
        <dbReference type="EMBL" id="HIR00935.1"/>
    </source>
</evidence>
<dbReference type="Gene3D" id="1.10.3480.10">
    <property type="entry name" value="TorD-like"/>
    <property type="match status" value="1"/>
</dbReference>
<dbReference type="InterPro" id="IPR020945">
    <property type="entry name" value="DMSO/NO3_reduct_chaperone"/>
</dbReference>
<protein>
    <submittedName>
        <fullName evidence="2">Molecular chaperone TorD family protein</fullName>
    </submittedName>
</protein>
<dbReference type="EMBL" id="DVGB01000015">
    <property type="protein sequence ID" value="HIR00935.1"/>
    <property type="molecule type" value="Genomic_DNA"/>
</dbReference>
<evidence type="ECO:0000256" key="1">
    <source>
        <dbReference type="ARBA" id="ARBA00023186"/>
    </source>
</evidence>
<keyword evidence="1" id="KW-0143">Chaperone</keyword>